<dbReference type="GO" id="GO:0005536">
    <property type="term" value="F:D-glucose binding"/>
    <property type="evidence" value="ECO:0007669"/>
    <property type="project" value="InterPro"/>
</dbReference>
<dbReference type="EMBL" id="JH413847">
    <property type="protein sequence ID" value="EHL29505.1"/>
    <property type="molecule type" value="Genomic_DNA"/>
</dbReference>
<keyword evidence="5" id="KW-1133">Transmembrane helix</keyword>
<proteinExistence type="inferred from homology"/>
<dbReference type="PANTHER" id="PTHR47690">
    <property type="entry name" value="GLUCOKINASE"/>
    <property type="match status" value="1"/>
</dbReference>
<dbReference type="Gene3D" id="3.30.420.40">
    <property type="match status" value="1"/>
</dbReference>
<comment type="subcellular location">
    <subcellularLocation>
        <location evidence="3">Cytoplasm</location>
    </subcellularLocation>
</comment>
<comment type="similarity">
    <text evidence="3 4">Belongs to the bacterial glucokinase family.</text>
</comment>
<dbReference type="Pfam" id="PF02685">
    <property type="entry name" value="Glucokinase"/>
    <property type="match status" value="1"/>
</dbReference>
<dbReference type="FunCoup" id="G9ET38">
    <property type="interactions" value="188"/>
</dbReference>
<dbReference type="InterPro" id="IPR050201">
    <property type="entry name" value="Bacterial_glucokinase"/>
</dbReference>
<keyword evidence="2 3" id="KW-0418">Kinase</keyword>
<gene>
    <name evidence="3" type="primary">glk</name>
    <name evidence="6" type="ORF">LDG_8467</name>
</gene>
<dbReference type="InterPro" id="IPR049874">
    <property type="entry name" value="ROK_cs"/>
</dbReference>
<dbReference type="Proteomes" id="UP000002770">
    <property type="component" value="Unassembled WGS sequence"/>
</dbReference>
<dbReference type="GO" id="GO:0005829">
    <property type="term" value="C:cytosol"/>
    <property type="evidence" value="ECO:0007669"/>
    <property type="project" value="TreeGrafter"/>
</dbReference>
<keyword evidence="3" id="KW-0963">Cytoplasm</keyword>
<dbReference type="AlphaFoldDB" id="G9ET38"/>
<dbReference type="GO" id="GO:0006096">
    <property type="term" value="P:glycolytic process"/>
    <property type="evidence" value="ECO:0007669"/>
    <property type="project" value="UniProtKB-UniRule"/>
</dbReference>
<organism evidence="6 7">
    <name type="scientific">Legionella drancourtii LLAP12</name>
    <dbReference type="NCBI Taxonomy" id="658187"/>
    <lineage>
        <taxon>Bacteria</taxon>
        <taxon>Pseudomonadati</taxon>
        <taxon>Pseudomonadota</taxon>
        <taxon>Gammaproteobacteria</taxon>
        <taxon>Legionellales</taxon>
        <taxon>Legionellaceae</taxon>
        <taxon>Legionella</taxon>
    </lineage>
</organism>
<evidence type="ECO:0000313" key="6">
    <source>
        <dbReference type="EMBL" id="EHL29505.1"/>
    </source>
</evidence>
<dbReference type="OrthoDB" id="9800595at2"/>
<keyword evidence="3" id="KW-0324">Glycolysis</keyword>
<reference evidence="6 7" key="1">
    <citation type="journal article" date="2011" name="BMC Genomics">
        <title>Insight into cross-talk between intra-amoebal pathogens.</title>
        <authorList>
            <person name="Gimenez G."/>
            <person name="Bertelli C."/>
            <person name="Moliner C."/>
            <person name="Robert C."/>
            <person name="Raoult D."/>
            <person name="Fournier P.E."/>
            <person name="Greub G."/>
        </authorList>
    </citation>
    <scope>NUCLEOTIDE SEQUENCE [LARGE SCALE GENOMIC DNA]</scope>
    <source>
        <strain evidence="6 7">LLAP12</strain>
    </source>
</reference>
<protein>
    <recommendedName>
        <fullName evidence="3">Glucokinase</fullName>
        <ecNumber evidence="3">2.7.1.2</ecNumber>
    </recommendedName>
    <alternativeName>
        <fullName evidence="3">Glucose kinase</fullName>
    </alternativeName>
</protein>
<dbReference type="NCBIfam" id="TIGR00749">
    <property type="entry name" value="glk"/>
    <property type="match status" value="1"/>
</dbReference>
<evidence type="ECO:0000313" key="7">
    <source>
        <dbReference type="Proteomes" id="UP000002770"/>
    </source>
</evidence>
<keyword evidence="1 3" id="KW-0808">Transferase</keyword>
<dbReference type="CDD" id="cd24008">
    <property type="entry name" value="ASKHA_NBD_GLK"/>
    <property type="match status" value="1"/>
</dbReference>
<keyword evidence="5" id="KW-0472">Membrane</keyword>
<keyword evidence="7" id="KW-1185">Reference proteome</keyword>
<dbReference type="PANTHER" id="PTHR47690:SF1">
    <property type="entry name" value="GLUCOKINASE"/>
    <property type="match status" value="1"/>
</dbReference>
<dbReference type="PROSITE" id="PS01125">
    <property type="entry name" value="ROK"/>
    <property type="match status" value="1"/>
</dbReference>
<dbReference type="GO" id="GO:0004340">
    <property type="term" value="F:glucokinase activity"/>
    <property type="evidence" value="ECO:0007669"/>
    <property type="project" value="UniProtKB-UniRule"/>
</dbReference>
<dbReference type="GO" id="GO:0005524">
    <property type="term" value="F:ATP binding"/>
    <property type="evidence" value="ECO:0007669"/>
    <property type="project" value="UniProtKB-UniRule"/>
</dbReference>
<dbReference type="eggNOG" id="COG0837">
    <property type="taxonomic scope" value="Bacteria"/>
</dbReference>
<dbReference type="HAMAP" id="MF_00524">
    <property type="entry name" value="Glucokinase"/>
    <property type="match status" value="1"/>
</dbReference>
<dbReference type="InterPro" id="IPR003836">
    <property type="entry name" value="Glucokinase"/>
</dbReference>
<sequence length="330" mass="35500">MSFDDLNAYAIVADIGGTFARFSRVHLDTLMMDYIAIYTCAEYHSLESVLLTYQAQHALNAITQVAIAIACPVLDDVICMTNTHWRFSINELKQKLGLSVLKVLNDFNAIAMSLPALSDLDVVAIGTGYADKSKAHVVLGAGTGLGVAYLLANDQGYVAHAGEGGHVSWGAKTEQEWFIACYLKKMYAHVSYERVLSGQGLENIYRALAALHQQEERSLPAAQIVALALAQQCAVAEAAVAQFFSILGAYAGDLALIFAAFGGVYIAGGIVPRLLPLLDQSDFRASFEGKGRFSGFNVQIPSYVITAEQPGILGAAVSLKHYLKSQIEVV</sequence>
<dbReference type="HOGENOM" id="CLU_042582_1_0_6"/>
<dbReference type="STRING" id="658187.LDG_8467"/>
<evidence type="ECO:0000256" key="1">
    <source>
        <dbReference type="ARBA" id="ARBA00022679"/>
    </source>
</evidence>
<keyword evidence="3" id="KW-0067">ATP-binding</keyword>
<dbReference type="Gene3D" id="3.40.367.20">
    <property type="match status" value="1"/>
</dbReference>
<comment type="catalytic activity">
    <reaction evidence="3">
        <text>D-glucose + ATP = D-glucose 6-phosphate + ADP + H(+)</text>
        <dbReference type="Rhea" id="RHEA:17825"/>
        <dbReference type="ChEBI" id="CHEBI:4167"/>
        <dbReference type="ChEBI" id="CHEBI:15378"/>
        <dbReference type="ChEBI" id="CHEBI:30616"/>
        <dbReference type="ChEBI" id="CHEBI:61548"/>
        <dbReference type="ChEBI" id="CHEBI:456216"/>
        <dbReference type="EC" id="2.7.1.2"/>
    </reaction>
</comment>
<dbReference type="EC" id="2.7.1.2" evidence="3"/>
<name>G9ET38_9GAMM</name>
<evidence type="ECO:0000256" key="2">
    <source>
        <dbReference type="ARBA" id="ARBA00022777"/>
    </source>
</evidence>
<dbReference type="InterPro" id="IPR043129">
    <property type="entry name" value="ATPase_NBD"/>
</dbReference>
<dbReference type="InParanoid" id="G9ET38"/>
<accession>G9ET38</accession>
<keyword evidence="5" id="KW-0812">Transmembrane</keyword>
<evidence type="ECO:0000256" key="5">
    <source>
        <dbReference type="SAM" id="Phobius"/>
    </source>
</evidence>
<dbReference type="SUPFAM" id="SSF53067">
    <property type="entry name" value="Actin-like ATPase domain"/>
    <property type="match status" value="1"/>
</dbReference>
<evidence type="ECO:0000256" key="4">
    <source>
        <dbReference type="RuleBase" id="RU004046"/>
    </source>
</evidence>
<dbReference type="RefSeq" id="WP_006872342.1">
    <property type="nucleotide sequence ID" value="NZ_JH413847.1"/>
</dbReference>
<feature type="transmembrane region" description="Helical" evidence="5">
    <location>
        <begin position="254"/>
        <end position="275"/>
    </location>
</feature>
<evidence type="ECO:0000256" key="3">
    <source>
        <dbReference type="HAMAP-Rule" id="MF_00524"/>
    </source>
</evidence>
<keyword evidence="3" id="KW-0547">Nucleotide-binding</keyword>
<feature type="binding site" evidence="3">
    <location>
        <begin position="13"/>
        <end position="18"/>
    </location>
    <ligand>
        <name>ATP</name>
        <dbReference type="ChEBI" id="CHEBI:30616"/>
    </ligand>
</feature>